<dbReference type="STRING" id="1507870.A0A1V8T6N3"/>
<feature type="coiled-coil region" evidence="1">
    <location>
        <begin position="249"/>
        <end position="283"/>
    </location>
</feature>
<evidence type="ECO:0000256" key="1">
    <source>
        <dbReference type="SAM" id="Coils"/>
    </source>
</evidence>
<evidence type="ECO:0000256" key="3">
    <source>
        <dbReference type="SAM" id="Phobius"/>
    </source>
</evidence>
<organism evidence="4 5">
    <name type="scientific">Cryoendolithus antarcticus</name>
    <dbReference type="NCBI Taxonomy" id="1507870"/>
    <lineage>
        <taxon>Eukaryota</taxon>
        <taxon>Fungi</taxon>
        <taxon>Dikarya</taxon>
        <taxon>Ascomycota</taxon>
        <taxon>Pezizomycotina</taxon>
        <taxon>Dothideomycetes</taxon>
        <taxon>Dothideomycetidae</taxon>
        <taxon>Cladosporiales</taxon>
        <taxon>Cladosporiaceae</taxon>
        <taxon>Cryoendolithus</taxon>
    </lineage>
</organism>
<feature type="compositionally biased region" description="Polar residues" evidence="2">
    <location>
        <begin position="612"/>
        <end position="623"/>
    </location>
</feature>
<evidence type="ECO:0000256" key="2">
    <source>
        <dbReference type="SAM" id="MobiDB-lite"/>
    </source>
</evidence>
<dbReference type="EMBL" id="NAJO01000015">
    <property type="protein sequence ID" value="OQO07066.1"/>
    <property type="molecule type" value="Genomic_DNA"/>
</dbReference>
<keyword evidence="1" id="KW-0175">Coiled coil</keyword>
<gene>
    <name evidence="4" type="ORF">B0A48_07632</name>
</gene>
<reference evidence="5" key="1">
    <citation type="submission" date="2017-03" db="EMBL/GenBank/DDBJ databases">
        <title>Genomes of endolithic fungi from Antarctica.</title>
        <authorList>
            <person name="Coleine C."/>
            <person name="Masonjones S."/>
            <person name="Stajich J.E."/>
        </authorList>
    </citation>
    <scope>NUCLEOTIDE SEQUENCE [LARGE SCALE GENOMIC DNA]</scope>
    <source>
        <strain evidence="5">CCFEE 5527</strain>
    </source>
</reference>
<evidence type="ECO:0000313" key="5">
    <source>
        <dbReference type="Proteomes" id="UP000192596"/>
    </source>
</evidence>
<dbReference type="AlphaFoldDB" id="A0A1V8T6N3"/>
<name>A0A1V8T6N3_9PEZI</name>
<sequence length="655" mass="71848">MTAPVPDYLSSSRDTRFVEGATMHSRSLLDLLVLLAVLVLTGVNALPVRAARKGTTSKGIELLKYDIESQDLVFSLPCAGCILSADEATQADLVFKLRHLSRPDAASCGIVAVVNDGILDLCYQRNSHGVYTAESSLEIAAIDNASRLHAVTLNVTGFGIPVDATNDLSIFQSKSSLDILVHSVDGVEVPHPRGFGLRWSEGQVARLLDVSLIQDPARIDFASMTKSFDHSRESLDMKSSEPEDDMSDIEDDLETLRLLEADASQLQSELEAAQKAVKARIKQHTAKMPLKHLLEQCDGIMCAVRVVSERLCDKLDMSTQSLHKYVQINAQTQRLATLQDESEKPPQTARNFTKFGLPGYSSINAATTSEKAQAAALPVIITQDNTQNASFNWRDQLRPQTQSTLVRVLELIAALIGLTTLCAYIRRKCMSTRRRVERAADREERRNARAYRRAARRATMRKRWDGLIATFSCFGGESTKPTRIEDYEEKRALILQDAFLEQSLDQAEKGEVMEAEIRELRHAHEIVAGLVRVGEDRRDLMRSLPRRDPPPQMVPLPNSRSRASTATLPSYTSESLPDYASTPDEAGGGNTTDGFARYAPASESDDGCPSLVTASEGSTSGSLVTRYTPVSSVAAISVRYSEETLRTVGTGGTGE</sequence>
<protein>
    <submittedName>
        <fullName evidence="4">Uncharacterized protein</fullName>
    </submittedName>
</protein>
<keyword evidence="3" id="KW-0812">Transmembrane</keyword>
<keyword evidence="3" id="KW-0472">Membrane</keyword>
<feature type="region of interest" description="Disordered" evidence="2">
    <location>
        <begin position="541"/>
        <end position="623"/>
    </location>
</feature>
<keyword evidence="3" id="KW-1133">Transmembrane helix</keyword>
<evidence type="ECO:0000313" key="4">
    <source>
        <dbReference type="EMBL" id="OQO07066.1"/>
    </source>
</evidence>
<feature type="transmembrane region" description="Helical" evidence="3">
    <location>
        <begin position="405"/>
        <end position="425"/>
    </location>
</feature>
<keyword evidence="5" id="KW-1185">Reference proteome</keyword>
<feature type="compositionally biased region" description="Polar residues" evidence="2">
    <location>
        <begin position="558"/>
        <end position="575"/>
    </location>
</feature>
<dbReference type="Proteomes" id="UP000192596">
    <property type="component" value="Unassembled WGS sequence"/>
</dbReference>
<dbReference type="InParanoid" id="A0A1V8T6N3"/>
<accession>A0A1V8T6N3</accession>
<comment type="caution">
    <text evidence="4">The sequence shown here is derived from an EMBL/GenBank/DDBJ whole genome shotgun (WGS) entry which is preliminary data.</text>
</comment>
<proteinExistence type="predicted"/>
<dbReference type="OrthoDB" id="4225201at2759"/>